<feature type="compositionally biased region" description="Basic and acidic residues" evidence="1">
    <location>
        <begin position="645"/>
        <end position="656"/>
    </location>
</feature>
<protein>
    <submittedName>
        <fullName evidence="3">Uncharacterized protein</fullName>
    </submittedName>
</protein>
<feature type="compositionally biased region" description="Acidic residues" evidence="1">
    <location>
        <begin position="613"/>
        <end position="630"/>
    </location>
</feature>
<feature type="compositionally biased region" description="Low complexity" evidence="1">
    <location>
        <begin position="171"/>
        <end position="181"/>
    </location>
</feature>
<keyword evidence="2" id="KW-0812">Transmembrane</keyword>
<feature type="compositionally biased region" description="Polar residues" evidence="1">
    <location>
        <begin position="404"/>
        <end position="429"/>
    </location>
</feature>
<feature type="transmembrane region" description="Helical" evidence="2">
    <location>
        <begin position="217"/>
        <end position="240"/>
    </location>
</feature>
<feature type="region of interest" description="Disordered" evidence="1">
    <location>
        <begin position="109"/>
        <end position="192"/>
    </location>
</feature>
<feature type="compositionally biased region" description="Polar residues" evidence="1">
    <location>
        <begin position="132"/>
        <end position="144"/>
    </location>
</feature>
<feature type="compositionally biased region" description="Polar residues" evidence="1">
    <location>
        <begin position="158"/>
        <end position="170"/>
    </location>
</feature>
<feature type="region of interest" description="Disordered" evidence="1">
    <location>
        <begin position="564"/>
        <end position="656"/>
    </location>
</feature>
<dbReference type="Proteomes" id="UP000619536">
    <property type="component" value="Unassembled WGS sequence"/>
</dbReference>
<evidence type="ECO:0000256" key="2">
    <source>
        <dbReference type="SAM" id="Phobius"/>
    </source>
</evidence>
<evidence type="ECO:0000256" key="1">
    <source>
        <dbReference type="SAM" id="MobiDB-lite"/>
    </source>
</evidence>
<gene>
    <name evidence="3" type="ORF">GCM10007377_14900</name>
</gene>
<proteinExistence type="predicted"/>
<keyword evidence="2" id="KW-0472">Membrane</keyword>
<feature type="compositionally biased region" description="Basic and acidic residues" evidence="1">
    <location>
        <begin position="53"/>
        <end position="76"/>
    </location>
</feature>
<feature type="compositionally biased region" description="Basic and acidic residues" evidence="1">
    <location>
        <begin position="21"/>
        <end position="44"/>
    </location>
</feature>
<dbReference type="EMBL" id="BMDH01000005">
    <property type="protein sequence ID" value="GGI15237.1"/>
    <property type="molecule type" value="Genomic_DNA"/>
</dbReference>
<feature type="transmembrane region" description="Helical" evidence="2">
    <location>
        <begin position="450"/>
        <end position="471"/>
    </location>
</feature>
<dbReference type="AlphaFoldDB" id="A0A8J3AIP7"/>
<evidence type="ECO:0000313" key="4">
    <source>
        <dbReference type="Proteomes" id="UP000619536"/>
    </source>
</evidence>
<evidence type="ECO:0000313" key="3">
    <source>
        <dbReference type="EMBL" id="GGI15237.1"/>
    </source>
</evidence>
<sequence>MDNEKTQKHEQVNEPISDGASEDKRSEHTEHSEASESVHEDVLRQEQSAIERNSSDAEHTEIENHDAERDGADHEQQAQGQDEALPQLHVEAPDIALLDTALLQGVTFQSQQSFDSEQDNQDNEVSKDTEQEASASHTQDSAQSDGLEPDSDGADQHQAAQSAQLESQDVQNDQIESSSSSEQDDNNPVVSSTTERIFGDLHASDALSKRKAVLRRIVAPIFAVIAVLSIIGAVLCLTVWRLNPQVDIATASMNTAYAVTDAGLLDTTDGPVTITARTNAKASKTSSSSSSSTSAPQICIALTSSSDALGWLEGTAYTRISGFNSWQEFSTTAHKAQGKVAQGNATFTNSDMWQQVRCGAGKVNLTWQKQHEQDAVVIVHMLDEQESAQHAKEQQQKGDVAAPQSDQSADQTANTEKSKSDTSANRNTDAQMTVHMQWTRSSTPDYATPLWIIAAIALLLAVLCATLCVVWPKPHVPRVGRHGHGARTRHSTVHRYGVKAAGTAGVTNAVAVGVNDASKGSEDKARANSLQDGELTEVLPVVDELPPVSSTDLQEYFARLMQEKNASASAENEQSDKAGENEKSDTTDQSGDAAATDDTDQSGDADHDGEAVQAEEAEQDETPDDIEVADGDNTTEHTEEEEAQEDKNQAEGTDHE</sequence>
<accession>A0A8J3AIP7</accession>
<name>A0A8J3AIP7_9BIFI</name>
<feature type="compositionally biased region" description="Basic and acidic residues" evidence="1">
    <location>
        <begin position="574"/>
        <end position="586"/>
    </location>
</feature>
<feature type="compositionally biased region" description="Basic and acidic residues" evidence="1">
    <location>
        <begin position="386"/>
        <end position="396"/>
    </location>
</feature>
<reference evidence="3" key="1">
    <citation type="journal article" date="2014" name="Int. J. Syst. Evol. Microbiol.">
        <title>Complete genome sequence of Corynebacterium casei LMG S-19264T (=DSM 44701T), isolated from a smear-ripened cheese.</title>
        <authorList>
            <consortium name="US DOE Joint Genome Institute (JGI-PGF)"/>
            <person name="Walter F."/>
            <person name="Albersmeier A."/>
            <person name="Kalinowski J."/>
            <person name="Ruckert C."/>
        </authorList>
    </citation>
    <scope>NUCLEOTIDE SEQUENCE</scope>
    <source>
        <strain evidence="3">CCM 8606</strain>
    </source>
</reference>
<feature type="region of interest" description="Disordered" evidence="1">
    <location>
        <begin position="386"/>
        <end position="429"/>
    </location>
</feature>
<keyword evidence="2" id="KW-1133">Transmembrane helix</keyword>
<organism evidence="3 4">
    <name type="scientific">Galliscardovia ingluviei</name>
    <dbReference type="NCBI Taxonomy" id="1769422"/>
    <lineage>
        <taxon>Bacteria</taxon>
        <taxon>Bacillati</taxon>
        <taxon>Actinomycetota</taxon>
        <taxon>Actinomycetes</taxon>
        <taxon>Bifidobacteriales</taxon>
        <taxon>Bifidobacteriaceae</taxon>
        <taxon>Galliscardovia</taxon>
    </lineage>
</organism>
<comment type="caution">
    <text evidence="3">The sequence shown here is derived from an EMBL/GenBank/DDBJ whole genome shotgun (WGS) entry which is preliminary data.</text>
</comment>
<feature type="region of interest" description="Disordered" evidence="1">
    <location>
        <begin position="1"/>
        <end position="91"/>
    </location>
</feature>
<keyword evidence="4" id="KW-1185">Reference proteome</keyword>
<reference evidence="3" key="2">
    <citation type="submission" date="2020-09" db="EMBL/GenBank/DDBJ databases">
        <authorList>
            <person name="Sun Q."/>
            <person name="Sedlacek I."/>
        </authorList>
    </citation>
    <scope>NUCLEOTIDE SEQUENCE</scope>
    <source>
        <strain evidence="3">CCM 8606</strain>
    </source>
</reference>
<feature type="compositionally biased region" description="Basic and acidic residues" evidence="1">
    <location>
        <begin position="1"/>
        <end position="12"/>
    </location>
</feature>
<dbReference type="RefSeq" id="WP_188355656.1">
    <property type="nucleotide sequence ID" value="NZ_BMDH01000005.1"/>
</dbReference>